<evidence type="ECO:0000256" key="5">
    <source>
        <dbReference type="SAM" id="Phobius"/>
    </source>
</evidence>
<dbReference type="RefSeq" id="WP_109263883.1">
    <property type="nucleotide sequence ID" value="NZ_QEWP01000005.1"/>
</dbReference>
<name>A0A2U2B9R1_9BACT</name>
<feature type="domain" description="Yip1" evidence="6">
    <location>
        <begin position="24"/>
        <end position="180"/>
    </location>
</feature>
<feature type="transmembrane region" description="Helical" evidence="5">
    <location>
        <begin position="48"/>
        <end position="67"/>
    </location>
</feature>
<evidence type="ECO:0000256" key="3">
    <source>
        <dbReference type="ARBA" id="ARBA00022989"/>
    </source>
</evidence>
<evidence type="ECO:0000256" key="2">
    <source>
        <dbReference type="ARBA" id="ARBA00022692"/>
    </source>
</evidence>
<protein>
    <recommendedName>
        <fullName evidence="6">Yip1 domain-containing protein</fullName>
    </recommendedName>
</protein>
<dbReference type="GO" id="GO:0016020">
    <property type="term" value="C:membrane"/>
    <property type="evidence" value="ECO:0007669"/>
    <property type="project" value="UniProtKB-SubCell"/>
</dbReference>
<feature type="transmembrane region" description="Helical" evidence="5">
    <location>
        <begin position="139"/>
        <end position="156"/>
    </location>
</feature>
<dbReference type="InterPro" id="IPR006977">
    <property type="entry name" value="Yip1_dom"/>
</dbReference>
<dbReference type="AlphaFoldDB" id="A0A2U2B9R1"/>
<keyword evidence="3 5" id="KW-1133">Transmembrane helix</keyword>
<comment type="caution">
    <text evidence="7">The sequence shown here is derived from an EMBL/GenBank/DDBJ whole genome shotgun (WGS) entry which is preliminary data.</text>
</comment>
<comment type="subcellular location">
    <subcellularLocation>
        <location evidence="1">Membrane</location>
        <topology evidence="1">Multi-pass membrane protein</topology>
    </subcellularLocation>
</comment>
<dbReference type="Proteomes" id="UP000244956">
    <property type="component" value="Unassembled WGS sequence"/>
</dbReference>
<evidence type="ECO:0000313" key="7">
    <source>
        <dbReference type="EMBL" id="PWD99782.1"/>
    </source>
</evidence>
<dbReference type="EMBL" id="QEWP01000005">
    <property type="protein sequence ID" value="PWD99782.1"/>
    <property type="molecule type" value="Genomic_DNA"/>
</dbReference>
<dbReference type="Pfam" id="PF04893">
    <property type="entry name" value="Yip1"/>
    <property type="match status" value="1"/>
</dbReference>
<organism evidence="7 8">
    <name type="scientific">Marinilabilia rubra</name>
    <dbReference type="NCBI Taxonomy" id="2162893"/>
    <lineage>
        <taxon>Bacteria</taxon>
        <taxon>Pseudomonadati</taxon>
        <taxon>Bacteroidota</taxon>
        <taxon>Bacteroidia</taxon>
        <taxon>Marinilabiliales</taxon>
        <taxon>Marinilabiliaceae</taxon>
        <taxon>Marinilabilia</taxon>
    </lineage>
</organism>
<reference evidence="7 8" key="1">
    <citation type="submission" date="2018-05" db="EMBL/GenBank/DDBJ databases">
        <title>Marinilabilia rubrum sp. nov., isolated from saltern sediment.</title>
        <authorList>
            <person name="Zhang R."/>
        </authorList>
    </citation>
    <scope>NUCLEOTIDE SEQUENCE [LARGE SCALE GENOMIC DNA]</scope>
    <source>
        <strain evidence="7 8">WTE16</strain>
    </source>
</reference>
<gene>
    <name evidence="7" type="ORF">DDZ16_07760</name>
</gene>
<proteinExistence type="predicted"/>
<feature type="transmembrane region" description="Helical" evidence="5">
    <location>
        <begin position="79"/>
        <end position="98"/>
    </location>
</feature>
<accession>A0A2U2B9R1</accession>
<keyword evidence="8" id="KW-1185">Reference proteome</keyword>
<sequence length="195" mass="22029">MSTKKPENTGELYRNLVVRLRNFVISPVLEWRSIHRESTTFNDMLGNFALPLVGLVTIATFVSHLINQQAFILELAMKKAILVFVALLGAVFLSWYIVAKLLKFFQFVVSGELAAKLVIYSSGPLYVISFVTALIPEIFFIYILAFYSFYLAWLGVRDIAGPVHHRKFVFSVVVGVLVMGIPFLIKILLLNLLTI</sequence>
<keyword evidence="2 5" id="KW-0812">Transmembrane</keyword>
<keyword evidence="4 5" id="KW-0472">Membrane</keyword>
<dbReference type="OrthoDB" id="1120264at2"/>
<evidence type="ECO:0000313" key="8">
    <source>
        <dbReference type="Proteomes" id="UP000244956"/>
    </source>
</evidence>
<evidence type="ECO:0000256" key="4">
    <source>
        <dbReference type="ARBA" id="ARBA00023136"/>
    </source>
</evidence>
<feature type="transmembrane region" description="Helical" evidence="5">
    <location>
        <begin position="168"/>
        <end position="193"/>
    </location>
</feature>
<evidence type="ECO:0000256" key="1">
    <source>
        <dbReference type="ARBA" id="ARBA00004141"/>
    </source>
</evidence>
<evidence type="ECO:0000259" key="6">
    <source>
        <dbReference type="Pfam" id="PF04893"/>
    </source>
</evidence>